<evidence type="ECO:0000313" key="4">
    <source>
        <dbReference type="WBParaSite" id="SBAD_0001197201-mRNA-1"/>
    </source>
</evidence>
<dbReference type="GO" id="GO:0045666">
    <property type="term" value="P:positive regulation of neuron differentiation"/>
    <property type="evidence" value="ECO:0007669"/>
    <property type="project" value="TreeGrafter"/>
</dbReference>
<feature type="coiled-coil region" evidence="1">
    <location>
        <begin position="30"/>
        <end position="78"/>
    </location>
</feature>
<sequence length="231" mass="26376">LFRTKLERFEEIRAKFLKEVKFCRLEDDYLAEYKAELEQLAQEKMAHVEELRQINSDINQLETTIKQTQVEQQRAVESARHILAEILPLRDEINSLRLNLGKEALPENIINMEYVSALLQLEQQNSSSRLPRAWSVDALMLPQNFSYAKDEWSGRSAMTGLCEPQASAACQSVSQMDIPSAAGFCKQQPPPMKICGSCQQQIHRNAPICPLCKSKSRSRNPKKPKARKSDD</sequence>
<dbReference type="Pfam" id="PF10146">
    <property type="entry name" value="zf-C4H2"/>
    <property type="match status" value="1"/>
</dbReference>
<organism evidence="4">
    <name type="scientific">Soboliphyme baturini</name>
    <dbReference type="NCBI Taxonomy" id="241478"/>
    <lineage>
        <taxon>Eukaryota</taxon>
        <taxon>Metazoa</taxon>
        <taxon>Ecdysozoa</taxon>
        <taxon>Nematoda</taxon>
        <taxon>Enoplea</taxon>
        <taxon>Dorylaimia</taxon>
        <taxon>Dioctophymatida</taxon>
        <taxon>Dioctophymatoidea</taxon>
        <taxon>Soboliphymatidae</taxon>
        <taxon>Soboliphyme</taxon>
    </lineage>
</organism>
<accession>A0A183J6T7</accession>
<evidence type="ECO:0000259" key="3">
    <source>
        <dbReference type="PROSITE" id="PS51896"/>
    </source>
</evidence>
<proteinExistence type="predicted"/>
<evidence type="ECO:0000256" key="2">
    <source>
        <dbReference type="SAM" id="MobiDB-lite"/>
    </source>
</evidence>
<dbReference type="WBParaSite" id="SBAD_0001197201-mRNA-1">
    <property type="protein sequence ID" value="SBAD_0001197201-mRNA-1"/>
    <property type="gene ID" value="SBAD_0001197201"/>
</dbReference>
<reference evidence="4" key="1">
    <citation type="submission" date="2016-06" db="UniProtKB">
        <authorList>
            <consortium name="WormBaseParasite"/>
        </authorList>
    </citation>
    <scope>IDENTIFICATION</scope>
</reference>
<dbReference type="PANTHER" id="PTHR31058:SF2">
    <property type="entry name" value="ZINC FINGER C4H2 DOMAIN-CONTAINING PROTEIN"/>
    <property type="match status" value="1"/>
</dbReference>
<feature type="region of interest" description="Disordered" evidence="2">
    <location>
        <begin position="211"/>
        <end position="231"/>
    </location>
</feature>
<name>A0A183J6T7_9BILA</name>
<dbReference type="InterPro" id="IPR018482">
    <property type="entry name" value="Znf-C4H2"/>
</dbReference>
<evidence type="ECO:0000256" key="1">
    <source>
        <dbReference type="SAM" id="Coils"/>
    </source>
</evidence>
<dbReference type="PANTHER" id="PTHR31058">
    <property type="entry name" value="ZINC FINGER C4H2 DOMAIN-CONTAINING PROTEIN"/>
    <property type="match status" value="1"/>
</dbReference>
<feature type="domain" description="C4H2-type" evidence="3">
    <location>
        <begin position="187"/>
        <end position="229"/>
    </location>
</feature>
<dbReference type="PROSITE" id="PS51896">
    <property type="entry name" value="ZF_C4H2"/>
    <property type="match status" value="1"/>
</dbReference>
<keyword evidence="1" id="KW-0175">Coiled coil</keyword>
<feature type="compositionally biased region" description="Basic residues" evidence="2">
    <location>
        <begin position="214"/>
        <end position="231"/>
    </location>
</feature>
<protein>
    <submittedName>
        <fullName evidence="4">C4H2-type domain-containing protein</fullName>
    </submittedName>
</protein>
<dbReference type="GO" id="GO:0005634">
    <property type="term" value="C:nucleus"/>
    <property type="evidence" value="ECO:0007669"/>
    <property type="project" value="TreeGrafter"/>
</dbReference>
<dbReference type="AlphaFoldDB" id="A0A183J6T7"/>
<dbReference type="InterPro" id="IPR044069">
    <property type="entry name" value="ZF_C4H2"/>
</dbReference>